<feature type="chain" id="PRO_5046553371" evidence="2">
    <location>
        <begin position="34"/>
        <end position="178"/>
    </location>
</feature>
<feature type="signal peptide" evidence="2">
    <location>
        <begin position="1"/>
        <end position="33"/>
    </location>
</feature>
<feature type="domain" description="Peptidoglycan binding-like" evidence="3">
    <location>
        <begin position="115"/>
        <end position="171"/>
    </location>
</feature>
<dbReference type="Proteomes" id="UP001442494">
    <property type="component" value="Unassembled WGS sequence"/>
</dbReference>
<evidence type="ECO:0000256" key="2">
    <source>
        <dbReference type="SAM" id="SignalP"/>
    </source>
</evidence>
<protein>
    <submittedName>
        <fullName evidence="4">Peptidoglycan-binding protein</fullName>
    </submittedName>
</protein>
<dbReference type="Gene3D" id="1.10.101.10">
    <property type="entry name" value="PGBD-like superfamily/PGBD"/>
    <property type="match status" value="1"/>
</dbReference>
<proteinExistence type="predicted"/>
<dbReference type="InterPro" id="IPR036366">
    <property type="entry name" value="PGBDSf"/>
</dbReference>
<accession>A0ABV0JVP9</accession>
<evidence type="ECO:0000313" key="5">
    <source>
        <dbReference type="Proteomes" id="UP001442494"/>
    </source>
</evidence>
<organism evidence="4 5">
    <name type="scientific">Funiculus sociatus GB2-A5</name>
    <dbReference type="NCBI Taxonomy" id="2933946"/>
    <lineage>
        <taxon>Bacteria</taxon>
        <taxon>Bacillati</taxon>
        <taxon>Cyanobacteriota</taxon>
        <taxon>Cyanophyceae</taxon>
        <taxon>Coleofasciculales</taxon>
        <taxon>Coleofasciculaceae</taxon>
        <taxon>Funiculus</taxon>
    </lineage>
</organism>
<name>A0ABV0JVP9_9CYAN</name>
<evidence type="ECO:0000256" key="1">
    <source>
        <dbReference type="SAM" id="MobiDB-lite"/>
    </source>
</evidence>
<dbReference type="InterPro" id="IPR002477">
    <property type="entry name" value="Peptidoglycan-bd-like"/>
</dbReference>
<feature type="compositionally biased region" description="Low complexity" evidence="1">
    <location>
        <begin position="84"/>
        <end position="100"/>
    </location>
</feature>
<dbReference type="Pfam" id="PF01471">
    <property type="entry name" value="PG_binding_1"/>
    <property type="match status" value="1"/>
</dbReference>
<sequence length="178" mass="18937">MAIKIVKSSLMALGIFSAISLSPLLFNGGRANAQTHYPEINPGMMNEAPTDINPSNNETPMELNRNSTPYAQNPLDPTGRNEGPTAPIESTTPTTSSPITGYISKTAPLLSYGSRGATVIEVQSVLTQQGLYNGPIDGIYGPETQAAVKVFQESVNITPDGVMGRGTWDAMIKRLQQG</sequence>
<keyword evidence="2" id="KW-0732">Signal</keyword>
<keyword evidence="5" id="KW-1185">Reference proteome</keyword>
<comment type="caution">
    <text evidence="4">The sequence shown here is derived from an EMBL/GenBank/DDBJ whole genome shotgun (WGS) entry which is preliminary data.</text>
</comment>
<dbReference type="SUPFAM" id="SSF47090">
    <property type="entry name" value="PGBD-like"/>
    <property type="match status" value="1"/>
</dbReference>
<reference evidence="4 5" key="1">
    <citation type="submission" date="2022-04" db="EMBL/GenBank/DDBJ databases">
        <title>Positive selection, recombination, and allopatry shape intraspecific diversity of widespread and dominant cyanobacteria.</title>
        <authorList>
            <person name="Wei J."/>
            <person name="Shu W."/>
            <person name="Hu C."/>
        </authorList>
    </citation>
    <scope>NUCLEOTIDE SEQUENCE [LARGE SCALE GENOMIC DNA]</scope>
    <source>
        <strain evidence="4 5">GB2-A5</strain>
    </source>
</reference>
<evidence type="ECO:0000313" key="4">
    <source>
        <dbReference type="EMBL" id="MEP0867443.1"/>
    </source>
</evidence>
<feature type="compositionally biased region" description="Polar residues" evidence="1">
    <location>
        <begin position="52"/>
        <end position="71"/>
    </location>
</feature>
<dbReference type="RefSeq" id="WP_190417273.1">
    <property type="nucleotide sequence ID" value="NZ_JAMPKK010000071.1"/>
</dbReference>
<dbReference type="InterPro" id="IPR036365">
    <property type="entry name" value="PGBD-like_sf"/>
</dbReference>
<feature type="region of interest" description="Disordered" evidence="1">
    <location>
        <begin position="52"/>
        <end position="100"/>
    </location>
</feature>
<gene>
    <name evidence="4" type="ORF">NDI37_23620</name>
</gene>
<dbReference type="EMBL" id="JAMPKK010000071">
    <property type="protein sequence ID" value="MEP0867443.1"/>
    <property type="molecule type" value="Genomic_DNA"/>
</dbReference>
<evidence type="ECO:0000259" key="3">
    <source>
        <dbReference type="Pfam" id="PF01471"/>
    </source>
</evidence>